<feature type="compositionally biased region" description="Polar residues" evidence="2">
    <location>
        <begin position="585"/>
        <end position="595"/>
    </location>
</feature>
<keyword evidence="1" id="KW-0175">Coiled coil</keyword>
<feature type="coiled-coil region" evidence="1">
    <location>
        <begin position="501"/>
        <end position="535"/>
    </location>
</feature>
<feature type="coiled-coil region" evidence="1">
    <location>
        <begin position="327"/>
        <end position="423"/>
    </location>
</feature>
<proteinExistence type="predicted"/>
<comment type="caution">
    <text evidence="3">The sequence shown here is derived from an EMBL/GenBank/DDBJ whole genome shotgun (WGS) entry which is preliminary data.</text>
</comment>
<dbReference type="EMBL" id="CAXLJL010000099">
    <property type="protein sequence ID" value="CAL5131530.1"/>
    <property type="molecule type" value="Genomic_DNA"/>
</dbReference>
<evidence type="ECO:0000256" key="1">
    <source>
        <dbReference type="SAM" id="Coils"/>
    </source>
</evidence>
<sequence length="634" mass="73277">MFSGPEIQLLARSKGFVEQREHMQTRLDDLSAQLRSRDATDNTFLMELTQARAILSTTKDNYGLIHRRVLQTRSKLHQLATSSEFPKELNNLVNNLGNLREKIRQRHYAAELIITASERNVKTSEKRLEGLLRANADLQECHNQTITKHSSEREKWIEQNAQLAAELKIFRIKYDEERARADRLNEESSNAVRKHIQEVEELQHKLQKAQSEKQTLKENLRRLEGEVASLQDQYQCSSKRHRMEEDKNLEDIRVLKSSINDLQTQLEQNQMQTERLNVKKTKLAESFKIQEEELRLGYSERHKQQEDEWSQKCNTLAVRCQQMVSKTEELARQCEEAQMSTNRAKAEATDTKNRLRDAEETIVRLTAQASAKQYSQQINNLKIELEKHQRKSVVLKEEHSRVMATMREELEGNKRSLDKIIRENQLLHASVAEQTQEDLYNDISFLVDQISTRVVLTEKQDRIRSITNGLDVWCLFIWKNIRDRYGRRTDFAPKKPSEGTIEQLKSTVRKECEERDELNEALNKTRAELLRITENPPSGINAGRQSQTYVCKRANRGETVVKCSSDNLPPLHTNRKDLARAGSAQDRTSTASTKSALNVNAKYRATLDPLGLSTTRRRVLAILSAAKPKTNGTQ</sequence>
<evidence type="ECO:0000313" key="4">
    <source>
        <dbReference type="Proteomes" id="UP001497525"/>
    </source>
</evidence>
<dbReference type="Proteomes" id="UP001497525">
    <property type="component" value="Unassembled WGS sequence"/>
</dbReference>
<evidence type="ECO:0000313" key="3">
    <source>
        <dbReference type="EMBL" id="CAL5131530.1"/>
    </source>
</evidence>
<reference evidence="3" key="1">
    <citation type="submission" date="2024-06" db="EMBL/GenBank/DDBJ databases">
        <authorList>
            <person name="Liu X."/>
            <person name="Lenzi L."/>
            <person name="Haldenby T S."/>
            <person name="Uol C."/>
        </authorList>
    </citation>
    <scope>NUCLEOTIDE SEQUENCE</scope>
</reference>
<feature type="region of interest" description="Disordered" evidence="2">
    <location>
        <begin position="566"/>
        <end position="595"/>
    </location>
</feature>
<name>A0AAV2T495_CALDB</name>
<feature type="coiled-coil region" evidence="1">
    <location>
        <begin position="167"/>
        <end position="279"/>
    </location>
</feature>
<protein>
    <submittedName>
        <fullName evidence="3">Uncharacterized protein</fullName>
    </submittedName>
</protein>
<organism evidence="3 4">
    <name type="scientific">Calicophoron daubneyi</name>
    <name type="common">Rumen fluke</name>
    <name type="synonym">Paramphistomum daubneyi</name>
    <dbReference type="NCBI Taxonomy" id="300641"/>
    <lineage>
        <taxon>Eukaryota</taxon>
        <taxon>Metazoa</taxon>
        <taxon>Spiralia</taxon>
        <taxon>Lophotrochozoa</taxon>
        <taxon>Platyhelminthes</taxon>
        <taxon>Trematoda</taxon>
        <taxon>Digenea</taxon>
        <taxon>Plagiorchiida</taxon>
        <taxon>Pronocephalata</taxon>
        <taxon>Paramphistomoidea</taxon>
        <taxon>Paramphistomidae</taxon>
        <taxon>Calicophoron</taxon>
    </lineage>
</organism>
<evidence type="ECO:0000256" key="2">
    <source>
        <dbReference type="SAM" id="MobiDB-lite"/>
    </source>
</evidence>
<accession>A0AAV2T495</accession>
<dbReference type="AlphaFoldDB" id="A0AAV2T495"/>
<gene>
    <name evidence="3" type="ORF">CDAUBV1_LOCUS3948</name>
</gene>